<dbReference type="Gene3D" id="1.10.1070.20">
    <property type="match status" value="1"/>
</dbReference>
<feature type="domain" description="HipA-like C-terminal" evidence="4">
    <location>
        <begin position="186"/>
        <end position="399"/>
    </location>
</feature>
<dbReference type="OrthoDB" id="9805913at2"/>
<keyword evidence="3" id="KW-0418">Kinase</keyword>
<proteinExistence type="inferred from homology"/>
<protein>
    <submittedName>
        <fullName evidence="5">Type II toxin-antitoxin system HipA family toxin</fullName>
    </submittedName>
</protein>
<dbReference type="InterPro" id="IPR052028">
    <property type="entry name" value="HipA_Ser/Thr_kinase"/>
</dbReference>
<evidence type="ECO:0000256" key="1">
    <source>
        <dbReference type="ARBA" id="ARBA00010164"/>
    </source>
</evidence>
<gene>
    <name evidence="5" type="ORF">ELE36_09980</name>
</gene>
<dbReference type="RefSeq" id="WP_129832924.1">
    <property type="nucleotide sequence ID" value="NZ_CP035704.1"/>
</dbReference>
<keyword evidence="2" id="KW-0808">Transferase</keyword>
<dbReference type="GO" id="GO:0004674">
    <property type="term" value="F:protein serine/threonine kinase activity"/>
    <property type="evidence" value="ECO:0007669"/>
    <property type="project" value="TreeGrafter"/>
</dbReference>
<dbReference type="AlphaFoldDB" id="A0A411HJV9"/>
<dbReference type="PANTHER" id="PTHR37419:SF8">
    <property type="entry name" value="TOXIN YJJJ"/>
    <property type="match status" value="1"/>
</dbReference>
<comment type="similarity">
    <text evidence="1">Belongs to the HipA Ser/Thr kinase family.</text>
</comment>
<dbReference type="KEGG" id="xbc:ELE36_09980"/>
<sequence length="428" mass="47564">MSGDFIAVYADWDGLLQPLLLGRCYTHRTAGREVFDFEFDATFLRRAGSANLVLDPGLGLFEGRQYPVQGQETFGAFADASPDRWGRMLMRRRLERAQRAGQVDVKFRLHESDYLLGVHDNYRVGALRFRRNDEGPFLDDQHDVAAPPFVQLRALEAASLALERDENNTDSDADEWLRMLVAPGGSLGGARPKASVVDPQGHLWIAKFPSVRDEYDVGAWEMLVHTLARACGLTVPGALLRRFGSHQHTFLIKRFDRTSVGRRLHFASAMNLTGHQDGDDANTGASYLEIARVLMTDGSRTDADLRELWSRIVFSLLVSNSDDHLRNHGFLLEPGTGWRLSPAFDINPVPFAHGLKLNISAADNALDLDLARSVAQYFRVSAAAANEIIEQQQQIVAQWRTIADAIGIPASEQRRLASAFLLAEAGVK</sequence>
<dbReference type="Proteomes" id="UP000291562">
    <property type="component" value="Chromosome"/>
</dbReference>
<reference evidence="5 6" key="1">
    <citation type="submission" date="2019-01" db="EMBL/GenBank/DDBJ databases">
        <title>Pseudolysobacter antarctica gen. nov., sp. nov., isolated from Fildes Peninsula, Antarctica.</title>
        <authorList>
            <person name="Wei Z."/>
            <person name="Peng F."/>
        </authorList>
    </citation>
    <scope>NUCLEOTIDE SEQUENCE [LARGE SCALE GENOMIC DNA]</scope>
    <source>
        <strain evidence="5 6">AQ6-296</strain>
    </source>
</reference>
<dbReference type="GO" id="GO:0005829">
    <property type="term" value="C:cytosol"/>
    <property type="evidence" value="ECO:0007669"/>
    <property type="project" value="TreeGrafter"/>
</dbReference>
<name>A0A411HJV9_9GAMM</name>
<evidence type="ECO:0000313" key="6">
    <source>
        <dbReference type="Proteomes" id="UP000291562"/>
    </source>
</evidence>
<dbReference type="Pfam" id="PF07804">
    <property type="entry name" value="HipA_C"/>
    <property type="match status" value="1"/>
</dbReference>
<accession>A0A411HJV9</accession>
<evidence type="ECO:0000259" key="4">
    <source>
        <dbReference type="Pfam" id="PF07804"/>
    </source>
</evidence>
<evidence type="ECO:0000313" key="5">
    <source>
        <dbReference type="EMBL" id="QBB70667.1"/>
    </source>
</evidence>
<keyword evidence="6" id="KW-1185">Reference proteome</keyword>
<dbReference type="PANTHER" id="PTHR37419">
    <property type="entry name" value="SERINE/THREONINE-PROTEIN KINASE TOXIN HIPA"/>
    <property type="match status" value="1"/>
</dbReference>
<dbReference type="InterPro" id="IPR012893">
    <property type="entry name" value="HipA-like_C"/>
</dbReference>
<dbReference type="EMBL" id="CP035704">
    <property type="protein sequence ID" value="QBB70667.1"/>
    <property type="molecule type" value="Genomic_DNA"/>
</dbReference>
<evidence type="ECO:0000256" key="2">
    <source>
        <dbReference type="ARBA" id="ARBA00022679"/>
    </source>
</evidence>
<evidence type="ECO:0000256" key="3">
    <source>
        <dbReference type="ARBA" id="ARBA00022777"/>
    </source>
</evidence>
<organism evidence="5 6">
    <name type="scientific">Pseudolysobacter antarcticus</name>
    <dbReference type="NCBI Taxonomy" id="2511995"/>
    <lineage>
        <taxon>Bacteria</taxon>
        <taxon>Pseudomonadati</taxon>
        <taxon>Pseudomonadota</taxon>
        <taxon>Gammaproteobacteria</taxon>
        <taxon>Lysobacterales</taxon>
        <taxon>Rhodanobacteraceae</taxon>
        <taxon>Pseudolysobacter</taxon>
    </lineage>
</organism>